<protein>
    <submittedName>
        <fullName evidence="1">Uncharacterized protein</fullName>
    </submittedName>
</protein>
<reference evidence="1 2" key="1">
    <citation type="submission" date="2019-07" db="EMBL/GenBank/DDBJ databases">
        <title>Novel species isolated from glacier.</title>
        <authorList>
            <person name="Liu Q."/>
            <person name="Xin Y.-H."/>
        </authorList>
    </citation>
    <scope>NUCLEOTIDE SEQUENCE [LARGE SCALE GENOMIC DNA]</scope>
    <source>
        <strain evidence="1 2">LB1R16</strain>
    </source>
</reference>
<name>A0A552U9Y3_9SPHN</name>
<proteinExistence type="predicted"/>
<dbReference type="EMBL" id="VJWA01000002">
    <property type="protein sequence ID" value="TRW15034.1"/>
    <property type="molecule type" value="Genomic_DNA"/>
</dbReference>
<evidence type="ECO:0000313" key="2">
    <source>
        <dbReference type="Proteomes" id="UP000317894"/>
    </source>
</evidence>
<organism evidence="1 2">
    <name type="scientific">Glacieibacterium frigidum</name>
    <dbReference type="NCBI Taxonomy" id="2593303"/>
    <lineage>
        <taxon>Bacteria</taxon>
        <taxon>Pseudomonadati</taxon>
        <taxon>Pseudomonadota</taxon>
        <taxon>Alphaproteobacteria</taxon>
        <taxon>Sphingomonadales</taxon>
        <taxon>Sphingosinicellaceae</taxon>
        <taxon>Glacieibacterium</taxon>
    </lineage>
</organism>
<keyword evidence="2" id="KW-1185">Reference proteome</keyword>
<gene>
    <name evidence="1" type="ORF">FMM06_15390</name>
</gene>
<comment type="caution">
    <text evidence="1">The sequence shown here is derived from an EMBL/GenBank/DDBJ whole genome shotgun (WGS) entry which is preliminary data.</text>
</comment>
<evidence type="ECO:0000313" key="1">
    <source>
        <dbReference type="EMBL" id="TRW15034.1"/>
    </source>
</evidence>
<dbReference type="RefSeq" id="WP_144335203.1">
    <property type="nucleotide sequence ID" value="NZ_VJWA01000002.1"/>
</dbReference>
<dbReference type="Proteomes" id="UP000317894">
    <property type="component" value="Unassembled WGS sequence"/>
</dbReference>
<accession>A0A552U9Y3</accession>
<sequence length="86" mass="9072">MALAFIEVHRLTPQDADAARTAGEERALAQMVAADEAARAKRRAQTILGFGLGTGITPQGYAPLGDVGQNGFVFTPGSIGARRFRD</sequence>
<dbReference type="AlphaFoldDB" id="A0A552U9Y3"/>